<dbReference type="Proteomes" id="UP001230188">
    <property type="component" value="Unassembled WGS sequence"/>
</dbReference>
<reference evidence="1" key="1">
    <citation type="submission" date="2023-01" db="EMBL/GenBank/DDBJ databases">
        <title>Metagenome sequencing of chrysophaentin producing Chrysophaeum taylorii.</title>
        <authorList>
            <person name="Davison J."/>
            <person name="Bewley C."/>
        </authorList>
    </citation>
    <scope>NUCLEOTIDE SEQUENCE</scope>
    <source>
        <strain evidence="1">NIES-1699</strain>
    </source>
</reference>
<keyword evidence="2" id="KW-1185">Reference proteome</keyword>
<dbReference type="EMBL" id="JAQMWT010000055">
    <property type="protein sequence ID" value="KAJ8612225.1"/>
    <property type="molecule type" value="Genomic_DNA"/>
</dbReference>
<dbReference type="AlphaFoldDB" id="A0AAD7UNF2"/>
<comment type="caution">
    <text evidence="1">The sequence shown here is derived from an EMBL/GenBank/DDBJ whole genome shotgun (WGS) entry which is preliminary data.</text>
</comment>
<sequence>MTYKAMRMHPSPCCSLLEGPSTGSAATRVAELGEVYEDGHNAAGLLAGPANIWVVPLSFNAPEMLWLAVVSRFARGERAVLHIDGVGIAIEWEASMSCNEKHERAISVLKRRQADVPVIGQGCSSTECSALLLTAGIAPECMAYASSQLNQVQLERRVWHGEALVVYNKGDTPRLAVDGDHVESLAALFDSIYADLGATLQLELAYAEAGRALPRAYLHDLRRNGWQKMPGGAWPTLFPESWVEKTRGLRTTKVYDFFFVGGLRNDKATELMRTWVLDFVRAHFARNSYLAFTDAATRTEHIPLGVFDKTLDTAGWNPKQSNPPTQIAAAMDSLERAAWLDWLQSLPRPSSQWPSFVDAVRSRYVVFDEVYFSRLCASRFTLAPAGDGPWSRRFFEAMLCCSIPIVQRHEHAGRTDDELALPYFYYVYHPSLPTSHYVYVADWATANWRTFLRKHTLLESSFDDFHCPPQ</sequence>
<evidence type="ECO:0000313" key="1">
    <source>
        <dbReference type="EMBL" id="KAJ8612225.1"/>
    </source>
</evidence>
<evidence type="ECO:0000313" key="2">
    <source>
        <dbReference type="Proteomes" id="UP001230188"/>
    </source>
</evidence>
<proteinExistence type="predicted"/>
<accession>A0AAD7UNF2</accession>
<gene>
    <name evidence="1" type="ORF">CTAYLR_002927</name>
</gene>
<organism evidence="1 2">
    <name type="scientific">Chrysophaeum taylorii</name>
    <dbReference type="NCBI Taxonomy" id="2483200"/>
    <lineage>
        <taxon>Eukaryota</taxon>
        <taxon>Sar</taxon>
        <taxon>Stramenopiles</taxon>
        <taxon>Ochrophyta</taxon>
        <taxon>Pelagophyceae</taxon>
        <taxon>Pelagomonadales</taxon>
        <taxon>Pelagomonadaceae</taxon>
        <taxon>Chrysophaeum</taxon>
    </lineage>
</organism>
<name>A0AAD7UNF2_9STRA</name>
<protein>
    <submittedName>
        <fullName evidence="1">Uncharacterized protein</fullName>
    </submittedName>
</protein>